<dbReference type="GO" id="GO:0030915">
    <property type="term" value="C:Smc5-Smc6 complex"/>
    <property type="evidence" value="ECO:0000318"/>
    <property type="project" value="GO_Central"/>
</dbReference>
<dbReference type="OMA" id="IFAKACK"/>
<dbReference type="GO" id="GO:0005634">
    <property type="term" value="C:nucleus"/>
    <property type="evidence" value="ECO:0000318"/>
    <property type="project" value="GO_Central"/>
</dbReference>
<evidence type="ECO:0000256" key="7">
    <source>
        <dbReference type="ARBA" id="ARBA00022786"/>
    </source>
</evidence>
<evidence type="ECO:0000256" key="5">
    <source>
        <dbReference type="ARBA" id="ARBA00022723"/>
    </source>
</evidence>
<dbReference type="PANTHER" id="PTHR21330:SF1">
    <property type="entry name" value="E3 SUMO-PROTEIN LIGASE NSE2"/>
    <property type="match status" value="1"/>
</dbReference>
<dbReference type="PROSITE" id="PS51044">
    <property type="entry name" value="ZF_SP_RING"/>
    <property type="match status" value="1"/>
</dbReference>
<evidence type="ECO:0000256" key="8">
    <source>
        <dbReference type="ARBA" id="ARBA00022833"/>
    </source>
</evidence>
<dbReference type="eggNOG" id="ENOG502RCX7">
    <property type="taxonomic scope" value="Eukaryota"/>
</dbReference>
<proteinExistence type="inferred from homology"/>
<dbReference type="GO" id="GO:0016925">
    <property type="term" value="P:protein sumoylation"/>
    <property type="evidence" value="ECO:0000318"/>
    <property type="project" value="GO_Central"/>
</dbReference>
<comment type="similarity">
    <text evidence="3">Belongs to the NSE2 family.</text>
</comment>
<dbReference type="InterPro" id="IPR026846">
    <property type="entry name" value="Nse2(Mms21)"/>
</dbReference>
<dbReference type="Gene3D" id="3.30.40.10">
    <property type="entry name" value="Zinc/RING finger domain, C3HC4 (zinc finger)"/>
    <property type="match status" value="1"/>
</dbReference>
<feature type="compositionally biased region" description="Basic and acidic residues" evidence="11">
    <location>
        <begin position="273"/>
        <end position="283"/>
    </location>
</feature>
<gene>
    <name evidence="13" type="ORF">THAPS_6964</name>
</gene>
<dbReference type="PANTHER" id="PTHR21330">
    <property type="entry name" value="E3 SUMO-PROTEIN LIGASE NSE2"/>
    <property type="match status" value="1"/>
</dbReference>
<keyword evidence="4" id="KW-0808">Transferase</keyword>
<dbReference type="Proteomes" id="UP000001449">
    <property type="component" value="Chromosome 7"/>
</dbReference>
<dbReference type="PaxDb" id="35128-Thaps6964"/>
<dbReference type="SUPFAM" id="SSF57850">
    <property type="entry name" value="RING/U-box"/>
    <property type="match status" value="1"/>
</dbReference>
<dbReference type="GO" id="GO:0061665">
    <property type="term" value="F:SUMO ligase activity"/>
    <property type="evidence" value="ECO:0000318"/>
    <property type="project" value="GO_Central"/>
</dbReference>
<keyword evidence="14" id="KW-1185">Reference proteome</keyword>
<dbReference type="GO" id="GO:0008270">
    <property type="term" value="F:zinc ion binding"/>
    <property type="evidence" value="ECO:0007669"/>
    <property type="project" value="UniProtKB-KW"/>
</dbReference>
<sequence length="300" mass="33648">MARGRQSTGNRRAGEAAILAAQRAIDREDEYRRPIKTLQGQANIQADLLSSGSNLETILQEADGDNADSFLMTCRNRLKAVAEGNAKRMYEIDYFVEAVREVKGDMQRRQLEEQGEDGAAVPDAAVEAPDYESAINEAIESIRTKSETDGLKPPVEEHELSIELRTRLGEKIQKKKARTSRGGGYDDDDDLEIVNNHNDDVHALKCPFTAMLFEDPVKDKNCGHTYSRAGLMQMISNRKRNCPVPGCANKNVTLESVEEDEETKLKVRRFKTREENLRRQRELADDEDEEGQGGGYTVIS</sequence>
<reference evidence="13 14" key="2">
    <citation type="journal article" date="2008" name="Nature">
        <title>The Phaeodactylum genome reveals the evolutionary history of diatom genomes.</title>
        <authorList>
            <person name="Bowler C."/>
            <person name="Allen A.E."/>
            <person name="Badger J.H."/>
            <person name="Grimwood J."/>
            <person name="Jabbari K."/>
            <person name="Kuo A."/>
            <person name="Maheswari U."/>
            <person name="Martens C."/>
            <person name="Maumus F."/>
            <person name="Otillar R.P."/>
            <person name="Rayko E."/>
            <person name="Salamov A."/>
            <person name="Vandepoele K."/>
            <person name="Beszteri B."/>
            <person name="Gruber A."/>
            <person name="Heijde M."/>
            <person name="Katinka M."/>
            <person name="Mock T."/>
            <person name="Valentin K."/>
            <person name="Verret F."/>
            <person name="Berges J.A."/>
            <person name="Brownlee C."/>
            <person name="Cadoret J.P."/>
            <person name="Chiovitti A."/>
            <person name="Choi C.J."/>
            <person name="Coesel S."/>
            <person name="De Martino A."/>
            <person name="Detter J.C."/>
            <person name="Durkin C."/>
            <person name="Falciatore A."/>
            <person name="Fournet J."/>
            <person name="Haruta M."/>
            <person name="Huysman M.J."/>
            <person name="Jenkins B.D."/>
            <person name="Jiroutova K."/>
            <person name="Jorgensen R.E."/>
            <person name="Joubert Y."/>
            <person name="Kaplan A."/>
            <person name="Kroger N."/>
            <person name="Kroth P.G."/>
            <person name="La Roche J."/>
            <person name="Lindquist E."/>
            <person name="Lommer M."/>
            <person name="Martin-Jezequel V."/>
            <person name="Lopez P.J."/>
            <person name="Lucas S."/>
            <person name="Mangogna M."/>
            <person name="McGinnis K."/>
            <person name="Medlin L.K."/>
            <person name="Montsant A."/>
            <person name="Oudot-Le Secq M.P."/>
            <person name="Napoli C."/>
            <person name="Obornik M."/>
            <person name="Parker M.S."/>
            <person name="Petit J.L."/>
            <person name="Porcel B.M."/>
            <person name="Poulsen N."/>
            <person name="Robison M."/>
            <person name="Rychlewski L."/>
            <person name="Rynearson T.A."/>
            <person name="Schmutz J."/>
            <person name="Shapiro H."/>
            <person name="Siaut M."/>
            <person name="Stanley M."/>
            <person name="Sussman M.R."/>
            <person name="Taylor A.R."/>
            <person name="Vardi A."/>
            <person name="von Dassow P."/>
            <person name="Vyverman W."/>
            <person name="Willis A."/>
            <person name="Wyrwicz L.S."/>
            <person name="Rokhsar D.S."/>
            <person name="Weissenbach J."/>
            <person name="Armbrust E.V."/>
            <person name="Green B.R."/>
            <person name="Van de Peer Y."/>
            <person name="Grigoriev I.V."/>
        </authorList>
    </citation>
    <scope>NUCLEOTIDE SEQUENCE [LARGE SCALE GENOMIC DNA]</scope>
    <source>
        <strain evidence="13 14">CCMP1335</strain>
    </source>
</reference>
<name>B5YMZ4_THAPS</name>
<protein>
    <recommendedName>
        <fullName evidence="12">SP-RING-type domain-containing protein</fullName>
    </recommendedName>
</protein>
<keyword evidence="6 10" id="KW-0863">Zinc-finger</keyword>
<dbReference type="KEGG" id="tps:THAPS_6964"/>
<dbReference type="InterPro" id="IPR004181">
    <property type="entry name" value="Znf_MIZ"/>
</dbReference>
<organism evidence="13 14">
    <name type="scientific">Thalassiosira pseudonana</name>
    <name type="common">Marine diatom</name>
    <name type="synonym">Cyclotella nana</name>
    <dbReference type="NCBI Taxonomy" id="35128"/>
    <lineage>
        <taxon>Eukaryota</taxon>
        <taxon>Sar</taxon>
        <taxon>Stramenopiles</taxon>
        <taxon>Ochrophyta</taxon>
        <taxon>Bacillariophyta</taxon>
        <taxon>Coscinodiscophyceae</taxon>
        <taxon>Thalassiosirophycidae</taxon>
        <taxon>Thalassiosirales</taxon>
        <taxon>Thalassiosiraceae</taxon>
        <taxon>Thalassiosira</taxon>
    </lineage>
</organism>
<evidence type="ECO:0000256" key="3">
    <source>
        <dbReference type="ARBA" id="ARBA00008212"/>
    </source>
</evidence>
<dbReference type="GeneID" id="7444115"/>
<evidence type="ECO:0000256" key="2">
    <source>
        <dbReference type="ARBA" id="ARBA00004718"/>
    </source>
</evidence>
<dbReference type="CDD" id="cd16651">
    <property type="entry name" value="SPL-RING_NSE2"/>
    <property type="match status" value="1"/>
</dbReference>
<evidence type="ECO:0000313" key="13">
    <source>
        <dbReference type="EMBL" id="ACI64896.1"/>
    </source>
</evidence>
<feature type="region of interest" description="Disordered" evidence="11">
    <location>
        <begin position="273"/>
        <end position="300"/>
    </location>
</feature>
<evidence type="ECO:0000259" key="12">
    <source>
        <dbReference type="PROSITE" id="PS51044"/>
    </source>
</evidence>
<evidence type="ECO:0000256" key="4">
    <source>
        <dbReference type="ARBA" id="ARBA00022679"/>
    </source>
</evidence>
<reference evidence="13 14" key="1">
    <citation type="journal article" date="2004" name="Science">
        <title>The genome of the diatom Thalassiosira pseudonana: ecology, evolution, and metabolism.</title>
        <authorList>
            <person name="Armbrust E.V."/>
            <person name="Berges J.A."/>
            <person name="Bowler C."/>
            <person name="Green B.R."/>
            <person name="Martinez D."/>
            <person name="Putnam N.H."/>
            <person name="Zhou S."/>
            <person name="Allen A.E."/>
            <person name="Apt K.E."/>
            <person name="Bechner M."/>
            <person name="Brzezinski M.A."/>
            <person name="Chaal B.K."/>
            <person name="Chiovitti A."/>
            <person name="Davis A.K."/>
            <person name="Demarest M.S."/>
            <person name="Detter J.C."/>
            <person name="Glavina T."/>
            <person name="Goodstein D."/>
            <person name="Hadi M.Z."/>
            <person name="Hellsten U."/>
            <person name="Hildebrand M."/>
            <person name="Jenkins B.D."/>
            <person name="Jurka J."/>
            <person name="Kapitonov V.V."/>
            <person name="Kroger N."/>
            <person name="Lau W.W."/>
            <person name="Lane T.W."/>
            <person name="Larimer F.W."/>
            <person name="Lippmeier J.C."/>
            <person name="Lucas S."/>
            <person name="Medina M."/>
            <person name="Montsant A."/>
            <person name="Obornik M."/>
            <person name="Parker M.S."/>
            <person name="Palenik B."/>
            <person name="Pazour G.J."/>
            <person name="Richardson P.M."/>
            <person name="Rynearson T.A."/>
            <person name="Saito M.A."/>
            <person name="Schwartz D.C."/>
            <person name="Thamatrakoln K."/>
            <person name="Valentin K."/>
            <person name="Vardi A."/>
            <person name="Wilkerson F.P."/>
            <person name="Rokhsar D.S."/>
        </authorList>
    </citation>
    <scope>NUCLEOTIDE SEQUENCE [LARGE SCALE GENOMIC DNA]</scope>
    <source>
        <strain evidence="13 14">CCMP1335</strain>
    </source>
</reference>
<keyword evidence="7" id="KW-0833">Ubl conjugation pathway</keyword>
<feature type="domain" description="SP-RING-type" evidence="12">
    <location>
        <begin position="187"/>
        <end position="272"/>
    </location>
</feature>
<keyword evidence="5" id="KW-0479">Metal-binding</keyword>
<dbReference type="Pfam" id="PF11789">
    <property type="entry name" value="zf-Nse"/>
    <property type="match status" value="1"/>
</dbReference>
<dbReference type="InParanoid" id="B5YMZ4"/>
<comment type="subcellular location">
    <subcellularLocation>
        <location evidence="1">Nucleus</location>
    </subcellularLocation>
</comment>
<evidence type="ECO:0000256" key="9">
    <source>
        <dbReference type="ARBA" id="ARBA00023242"/>
    </source>
</evidence>
<evidence type="ECO:0000256" key="6">
    <source>
        <dbReference type="ARBA" id="ARBA00022771"/>
    </source>
</evidence>
<dbReference type="STRING" id="35128.B5YMZ4"/>
<dbReference type="InterPro" id="IPR013083">
    <property type="entry name" value="Znf_RING/FYVE/PHD"/>
</dbReference>
<evidence type="ECO:0000256" key="11">
    <source>
        <dbReference type="SAM" id="MobiDB-lite"/>
    </source>
</evidence>
<dbReference type="UniPathway" id="UPA00886"/>
<evidence type="ECO:0000256" key="1">
    <source>
        <dbReference type="ARBA" id="ARBA00004123"/>
    </source>
</evidence>
<keyword evidence="8" id="KW-0862">Zinc</keyword>
<dbReference type="GO" id="GO:0000724">
    <property type="term" value="P:double-strand break repair via homologous recombination"/>
    <property type="evidence" value="ECO:0000318"/>
    <property type="project" value="GO_Central"/>
</dbReference>
<evidence type="ECO:0000313" key="14">
    <source>
        <dbReference type="Proteomes" id="UP000001449"/>
    </source>
</evidence>
<evidence type="ECO:0000256" key="10">
    <source>
        <dbReference type="PROSITE-ProRule" id="PRU00452"/>
    </source>
</evidence>
<keyword evidence="9" id="KW-0539">Nucleus</keyword>
<dbReference type="AlphaFoldDB" id="B5YMZ4"/>
<accession>B5YMZ4</accession>
<comment type="pathway">
    <text evidence="2">Protein modification; protein sumoylation.</text>
</comment>
<dbReference type="RefSeq" id="XP_002296179.1">
    <property type="nucleotide sequence ID" value="XM_002296143.1"/>
</dbReference>
<dbReference type="HOGENOM" id="CLU_929029_0_0_1"/>
<dbReference type="EMBL" id="CP001160">
    <property type="protein sequence ID" value="ACI64896.1"/>
    <property type="molecule type" value="Genomic_DNA"/>
</dbReference>